<dbReference type="Gene3D" id="3.30.160.250">
    <property type="match status" value="1"/>
</dbReference>
<dbReference type="SUPFAM" id="SSF143100">
    <property type="entry name" value="TTHA1013/TTHA0281-like"/>
    <property type="match status" value="1"/>
</dbReference>
<comment type="caution">
    <text evidence="1">The sequence shown here is derived from an EMBL/GenBank/DDBJ whole genome shotgun (WGS) entry which is preliminary data.</text>
</comment>
<sequence>MRFMKRNFQSVVWKEGKHYVARTLGVEVSSFGVSKSEALNNLREALELYFEDAPQTSTAQVKNPELVTL</sequence>
<proteinExistence type="predicted"/>
<evidence type="ECO:0000313" key="2">
    <source>
        <dbReference type="Proteomes" id="UP000229315"/>
    </source>
</evidence>
<reference evidence="2" key="1">
    <citation type="submission" date="2017-09" db="EMBL/GenBank/DDBJ databases">
        <title>Depth-based differentiation of microbial function through sediment-hosted aquifers and enrichment of novel symbionts in the deep terrestrial subsurface.</title>
        <authorList>
            <person name="Probst A.J."/>
            <person name="Ladd B."/>
            <person name="Jarett J.K."/>
            <person name="Geller-Mcgrath D.E."/>
            <person name="Sieber C.M.K."/>
            <person name="Emerson J.B."/>
            <person name="Anantharaman K."/>
            <person name="Thomas B.C."/>
            <person name="Malmstrom R."/>
            <person name="Stieglmeier M."/>
            <person name="Klingl A."/>
            <person name="Woyke T."/>
            <person name="Ryan C.M."/>
            <person name="Banfield J.F."/>
        </authorList>
    </citation>
    <scope>NUCLEOTIDE SEQUENCE [LARGE SCALE GENOMIC DNA]</scope>
</reference>
<evidence type="ECO:0000313" key="1">
    <source>
        <dbReference type="EMBL" id="PIR85305.1"/>
    </source>
</evidence>
<dbReference type="EMBL" id="PFBH01000008">
    <property type="protein sequence ID" value="PIR85305.1"/>
    <property type="molecule type" value="Genomic_DNA"/>
</dbReference>
<accession>A0A2H0UHN9</accession>
<organism evidence="1 2">
    <name type="scientific">Candidatus Kaiserbacteria bacterium CG10_big_fil_rev_8_21_14_0_10_45_20</name>
    <dbReference type="NCBI Taxonomy" id="1974607"/>
    <lineage>
        <taxon>Bacteria</taxon>
        <taxon>Candidatus Kaiseribacteriota</taxon>
    </lineage>
</organism>
<dbReference type="Proteomes" id="UP000229315">
    <property type="component" value="Unassembled WGS sequence"/>
</dbReference>
<dbReference type="AlphaFoldDB" id="A0A2H0UHN9"/>
<name>A0A2H0UHN9_9BACT</name>
<protein>
    <submittedName>
        <fullName evidence="1">HicB family protein</fullName>
    </submittedName>
</protein>
<gene>
    <name evidence="1" type="ORF">COU15_01440</name>
</gene>
<dbReference type="InterPro" id="IPR035069">
    <property type="entry name" value="TTHA1013/TTHA0281-like"/>
</dbReference>